<dbReference type="FunFam" id="3.30.160.60:FF:000125">
    <property type="entry name" value="Putative zinc finger protein 143"/>
    <property type="match status" value="1"/>
</dbReference>
<protein>
    <submittedName>
        <fullName evidence="8">C2H2 type zinc finger containing protein</fullName>
    </submittedName>
</protein>
<dbReference type="VEuPathDB" id="FungiDB:CPC735_048920"/>
<evidence type="ECO:0000256" key="5">
    <source>
        <dbReference type="PROSITE-ProRule" id="PRU00042"/>
    </source>
</evidence>
<evidence type="ECO:0000256" key="2">
    <source>
        <dbReference type="ARBA" id="ARBA00022737"/>
    </source>
</evidence>
<organism evidence="8 9">
    <name type="scientific">Coccidioides posadasii (strain C735)</name>
    <name type="common">Valley fever fungus</name>
    <dbReference type="NCBI Taxonomy" id="222929"/>
    <lineage>
        <taxon>Eukaryota</taxon>
        <taxon>Fungi</taxon>
        <taxon>Dikarya</taxon>
        <taxon>Ascomycota</taxon>
        <taxon>Pezizomycotina</taxon>
        <taxon>Eurotiomycetes</taxon>
        <taxon>Eurotiomycetidae</taxon>
        <taxon>Onygenales</taxon>
        <taxon>Onygenaceae</taxon>
        <taxon>Coccidioides</taxon>
    </lineage>
</organism>
<dbReference type="FunFam" id="3.30.160.60:FF:002343">
    <property type="entry name" value="Zinc finger protein 33A"/>
    <property type="match status" value="1"/>
</dbReference>
<dbReference type="GO" id="GO:0000981">
    <property type="term" value="F:DNA-binding transcription factor activity, RNA polymerase II-specific"/>
    <property type="evidence" value="ECO:0007669"/>
    <property type="project" value="UniProtKB-ARBA"/>
</dbReference>
<evidence type="ECO:0000256" key="4">
    <source>
        <dbReference type="ARBA" id="ARBA00022833"/>
    </source>
</evidence>
<keyword evidence="4" id="KW-0862">Zinc</keyword>
<dbReference type="Pfam" id="PF00096">
    <property type="entry name" value="zf-C2H2"/>
    <property type="match status" value="3"/>
</dbReference>
<name>C5PG69_COCP7</name>
<dbReference type="SMART" id="SM00355">
    <property type="entry name" value="ZnF_C2H2"/>
    <property type="match status" value="4"/>
</dbReference>
<feature type="domain" description="C2H2-type" evidence="7">
    <location>
        <begin position="67"/>
        <end position="96"/>
    </location>
</feature>
<dbReference type="Gene3D" id="3.30.160.60">
    <property type="entry name" value="Classic Zinc Finger"/>
    <property type="match status" value="3"/>
</dbReference>
<dbReference type="PROSITE" id="PS50157">
    <property type="entry name" value="ZINC_FINGER_C2H2_2"/>
    <property type="match status" value="3"/>
</dbReference>
<proteinExistence type="predicted"/>
<evidence type="ECO:0000313" key="8">
    <source>
        <dbReference type="EMBL" id="EER23522.1"/>
    </source>
</evidence>
<evidence type="ECO:0000259" key="7">
    <source>
        <dbReference type="PROSITE" id="PS50157"/>
    </source>
</evidence>
<feature type="domain" description="C2H2-type" evidence="7">
    <location>
        <begin position="7"/>
        <end position="36"/>
    </location>
</feature>
<comment type="caution">
    <text evidence="8">The sequence shown here is derived from an EMBL/GenBank/DDBJ whole genome shotgun (WGS) entry which is preliminary data.</text>
</comment>
<dbReference type="GO" id="GO:0000978">
    <property type="term" value="F:RNA polymerase II cis-regulatory region sequence-specific DNA binding"/>
    <property type="evidence" value="ECO:0007669"/>
    <property type="project" value="TreeGrafter"/>
</dbReference>
<sequence length="300" mass="34186">MARTRSFPCPWATCKKVFNRKSDLCRHYRIHTNDRPYHCEFPNCTKSFIQRSALTVHSRTHTGEKPHVCDVPNCRKAFSDSSSLARHRRIHTGKRPYKCLEPTCERRLDYMYTVCSWMITDRFPSFCRKTTLTKHQHRSHQLELSSQAHCIPQHSPQGIYSQPPSQPPPVLPQTTQNITEPLPAYQQAGIMISAAEFYPSQTQPVHAIPVAAENTVLDPEIQYVGSGMVMQPQIQRFDVTTPIESLTRFQPIPPNIVPHFEALAPAPYGGVFPLDNKPLGPRILDPYPERGNFDFLGLEG</sequence>
<keyword evidence="2" id="KW-0677">Repeat</keyword>
<dbReference type="OrthoDB" id="3437960at2759"/>
<dbReference type="PROSITE" id="PS00028">
    <property type="entry name" value="ZINC_FINGER_C2H2_1"/>
    <property type="match status" value="3"/>
</dbReference>
<dbReference type="PANTHER" id="PTHR14003">
    <property type="entry name" value="TRANSCRIPTIONAL REPRESSOR PROTEIN YY"/>
    <property type="match status" value="1"/>
</dbReference>
<dbReference type="InterPro" id="IPR036236">
    <property type="entry name" value="Znf_C2H2_sf"/>
</dbReference>
<dbReference type="EMBL" id="ACFW01000049">
    <property type="protein sequence ID" value="EER23522.1"/>
    <property type="molecule type" value="Genomic_DNA"/>
</dbReference>
<evidence type="ECO:0000313" key="9">
    <source>
        <dbReference type="Proteomes" id="UP000009084"/>
    </source>
</evidence>
<keyword evidence="3 5" id="KW-0863">Zinc-finger</keyword>
<evidence type="ECO:0000256" key="3">
    <source>
        <dbReference type="ARBA" id="ARBA00022771"/>
    </source>
</evidence>
<feature type="region of interest" description="Disordered" evidence="6">
    <location>
        <begin position="153"/>
        <end position="176"/>
    </location>
</feature>
<keyword evidence="1" id="KW-0479">Metal-binding</keyword>
<dbReference type="HOGENOM" id="CLU_079429_0_0_1"/>
<reference evidence="8 9" key="1">
    <citation type="journal article" date="2009" name="Genome Res.">
        <title>Comparative genomic analyses of the human fungal pathogens Coccidioides and their relatives.</title>
        <authorList>
            <person name="Sharpton T.J."/>
            <person name="Stajich J.E."/>
            <person name="Rounsley S.D."/>
            <person name="Gardner M.J."/>
            <person name="Wortman J.R."/>
            <person name="Jordar V.S."/>
            <person name="Maiti R."/>
            <person name="Kodira C.D."/>
            <person name="Neafsey D.E."/>
            <person name="Zeng Q."/>
            <person name="Hung C.-Y."/>
            <person name="McMahan C."/>
            <person name="Muszewska A."/>
            <person name="Grynberg M."/>
            <person name="Mandel M.A."/>
            <person name="Kellner E.M."/>
            <person name="Barker B.M."/>
            <person name="Galgiani J.N."/>
            <person name="Orbach M.J."/>
            <person name="Kirkland T.N."/>
            <person name="Cole G.T."/>
            <person name="Henn M.R."/>
            <person name="Birren B.W."/>
            <person name="Taylor J.W."/>
        </authorList>
    </citation>
    <scope>NUCLEOTIDE SEQUENCE [LARGE SCALE GENOMIC DNA]</scope>
    <source>
        <strain evidence="9">C735</strain>
    </source>
</reference>
<dbReference type="AlphaFoldDB" id="C5PG69"/>
<dbReference type="GO" id="GO:0008270">
    <property type="term" value="F:zinc ion binding"/>
    <property type="evidence" value="ECO:0007669"/>
    <property type="project" value="UniProtKB-KW"/>
</dbReference>
<dbReference type="InterPro" id="IPR013087">
    <property type="entry name" value="Znf_C2H2_type"/>
</dbReference>
<dbReference type="Proteomes" id="UP000009084">
    <property type="component" value="Unassembled WGS sequence"/>
</dbReference>
<dbReference type="SUPFAM" id="SSF57667">
    <property type="entry name" value="beta-beta-alpha zinc fingers"/>
    <property type="match status" value="2"/>
</dbReference>
<dbReference type="GO" id="GO:0000785">
    <property type="term" value="C:chromatin"/>
    <property type="evidence" value="ECO:0007669"/>
    <property type="project" value="TreeGrafter"/>
</dbReference>
<dbReference type="PANTHER" id="PTHR14003:SF22">
    <property type="entry name" value="FINGER DOMAIN PROTEIN, PUTATIVE (AFU_ORTHOLOGUE AFUA_4G11480)-RELATED"/>
    <property type="match status" value="1"/>
</dbReference>
<evidence type="ECO:0000256" key="1">
    <source>
        <dbReference type="ARBA" id="ARBA00022723"/>
    </source>
</evidence>
<evidence type="ECO:0000256" key="6">
    <source>
        <dbReference type="SAM" id="MobiDB-lite"/>
    </source>
</evidence>
<feature type="domain" description="C2H2-type" evidence="7">
    <location>
        <begin position="37"/>
        <end position="66"/>
    </location>
</feature>
<dbReference type="GO" id="GO:0005667">
    <property type="term" value="C:transcription regulator complex"/>
    <property type="evidence" value="ECO:0007669"/>
    <property type="project" value="TreeGrafter"/>
</dbReference>
<gene>
    <name evidence="8" type="ORF">CPC735_048920</name>
</gene>
<accession>C5PG69</accession>